<name>A0A5C5RP17_9ACTN</name>
<reference evidence="3 4" key="1">
    <citation type="submission" date="2019-06" db="EMBL/GenBank/DDBJ databases">
        <authorList>
            <person name="Teng J.L.L."/>
            <person name="Lee H.H."/>
            <person name="Lau S.K.P."/>
            <person name="Woo P.C.Y."/>
        </authorList>
    </citation>
    <scope>NUCLEOTIDE SEQUENCE [LARGE SCALE GENOMIC DNA]</scope>
    <source>
        <strain evidence="3 4">HKU70</strain>
    </source>
</reference>
<keyword evidence="2" id="KW-1133">Transmembrane helix</keyword>
<keyword evidence="2" id="KW-0812">Transmembrane</keyword>
<proteinExistence type="predicted"/>
<accession>A0A5C5RP17</accession>
<dbReference type="AlphaFoldDB" id="A0A5C5RP17"/>
<dbReference type="EMBL" id="VIGV01000002">
    <property type="protein sequence ID" value="TWS24829.1"/>
    <property type="molecule type" value="Genomic_DNA"/>
</dbReference>
<dbReference type="RefSeq" id="WP_146432283.1">
    <property type="nucleotide sequence ID" value="NZ_VIGV01000002.1"/>
</dbReference>
<evidence type="ECO:0000313" key="4">
    <source>
        <dbReference type="Proteomes" id="UP000319792"/>
    </source>
</evidence>
<keyword evidence="4" id="KW-1185">Reference proteome</keyword>
<feature type="transmembrane region" description="Helical" evidence="2">
    <location>
        <begin position="200"/>
        <end position="224"/>
    </location>
</feature>
<gene>
    <name evidence="3" type="ORF">FK268_06185</name>
</gene>
<protein>
    <submittedName>
        <fullName evidence="3">Uncharacterized protein</fullName>
    </submittedName>
</protein>
<feature type="transmembrane region" description="Helical" evidence="2">
    <location>
        <begin position="131"/>
        <end position="150"/>
    </location>
</feature>
<comment type="caution">
    <text evidence="3">The sequence shown here is derived from an EMBL/GenBank/DDBJ whole genome shotgun (WGS) entry which is preliminary data.</text>
</comment>
<organism evidence="3 4">
    <name type="scientific">Tsukamurella sputi</name>
    <dbReference type="NCBI Taxonomy" id="2591848"/>
    <lineage>
        <taxon>Bacteria</taxon>
        <taxon>Bacillati</taxon>
        <taxon>Actinomycetota</taxon>
        <taxon>Actinomycetes</taxon>
        <taxon>Mycobacteriales</taxon>
        <taxon>Tsukamurellaceae</taxon>
        <taxon>Tsukamurella</taxon>
    </lineage>
</organism>
<keyword evidence="2" id="KW-0472">Membrane</keyword>
<feature type="region of interest" description="Disordered" evidence="1">
    <location>
        <begin position="1"/>
        <end position="41"/>
    </location>
</feature>
<evidence type="ECO:0000256" key="1">
    <source>
        <dbReference type="SAM" id="MobiDB-lite"/>
    </source>
</evidence>
<feature type="compositionally biased region" description="Low complexity" evidence="1">
    <location>
        <begin position="1"/>
        <end position="16"/>
    </location>
</feature>
<sequence length="227" mass="22769">MTYNQGGYPRPQQQPGGPVPPYQPPLSYGQRQPYAGQPVPRRFGEHLYGQPGAFGSRGQFGPQGAFGGAGAFGGVPAGTQGGISRILQFVIAGAGLLAIIGAFLPWASVSASIGASSFTKSVSGIDGSDGWITLFVGLIAAAVAVAAAVLPSTSAPLRLISGIVAAIAGLIVAGLAGYDLANITSVASKYSSLVNASTGFGLYLTVFAGVLLLGLGITSTVMALQKR</sequence>
<reference evidence="3 4" key="2">
    <citation type="submission" date="2019-08" db="EMBL/GenBank/DDBJ databases">
        <title>Tsukamurella conjunctivitidis sp. nov., Tsukamurella assacharolytica sp. nov. and Tsukamurella sputae sp. nov. isolated from patients with conjunctivitis, bacteraemia (lymphoma) and respiratory infection (sputum) in Hong Kong.</title>
        <authorList>
            <person name="Fok K.M.N."/>
            <person name="Fong J.Y.H."/>
        </authorList>
    </citation>
    <scope>NUCLEOTIDE SEQUENCE [LARGE SCALE GENOMIC DNA]</scope>
    <source>
        <strain evidence="3 4">HKU70</strain>
    </source>
</reference>
<dbReference type="OrthoDB" id="3383010at2"/>
<evidence type="ECO:0000256" key="2">
    <source>
        <dbReference type="SAM" id="Phobius"/>
    </source>
</evidence>
<feature type="transmembrane region" description="Helical" evidence="2">
    <location>
        <begin position="157"/>
        <end position="180"/>
    </location>
</feature>
<dbReference type="Proteomes" id="UP000319792">
    <property type="component" value="Unassembled WGS sequence"/>
</dbReference>
<evidence type="ECO:0000313" key="3">
    <source>
        <dbReference type="EMBL" id="TWS24829.1"/>
    </source>
</evidence>
<feature type="transmembrane region" description="Helical" evidence="2">
    <location>
        <begin position="89"/>
        <end position="111"/>
    </location>
</feature>